<reference evidence="11" key="1">
    <citation type="journal article" date="2014" name="Int. J. Syst. Evol. Microbiol.">
        <title>Complete genome sequence of Corynebacterium casei LMG S-19264T (=DSM 44701T), isolated from a smear-ripened cheese.</title>
        <authorList>
            <consortium name="US DOE Joint Genome Institute (JGI-PGF)"/>
            <person name="Walter F."/>
            <person name="Albersmeier A."/>
            <person name="Kalinowski J."/>
            <person name="Ruckert C."/>
        </authorList>
    </citation>
    <scope>NUCLEOTIDE SEQUENCE</scope>
    <source>
        <strain evidence="11">CGMCC 4.7201</strain>
    </source>
</reference>
<dbReference type="Pfam" id="PF01035">
    <property type="entry name" value="DNA_binding_1"/>
    <property type="match status" value="1"/>
</dbReference>
<dbReference type="AlphaFoldDB" id="A0A917ZT51"/>
<protein>
    <recommendedName>
        <fullName evidence="8">Methylated-DNA--protein-cysteine methyltransferase</fullName>
        <ecNumber evidence="8">2.1.1.63</ecNumber>
    </recommendedName>
    <alternativeName>
        <fullName evidence="8">6-O-methylguanine-DNA methyltransferase</fullName>
        <shortName evidence="8">MGMT</shortName>
    </alternativeName>
    <alternativeName>
        <fullName evidence="8">O-6-methylguanine-DNA-alkyltransferase</fullName>
    </alternativeName>
</protein>
<evidence type="ECO:0000256" key="5">
    <source>
        <dbReference type="ARBA" id="ARBA00022763"/>
    </source>
</evidence>
<dbReference type="InterPro" id="IPR014048">
    <property type="entry name" value="MethylDNA_cys_MeTrfase_DNA-bd"/>
</dbReference>
<dbReference type="FunFam" id="1.10.10.10:FF:000214">
    <property type="entry name" value="Methylated-DNA--protein-cysteine methyltransferase"/>
    <property type="match status" value="1"/>
</dbReference>
<dbReference type="SUPFAM" id="SSF53155">
    <property type="entry name" value="Methylated DNA-protein cysteine methyltransferase domain"/>
    <property type="match status" value="1"/>
</dbReference>
<evidence type="ECO:0000313" key="11">
    <source>
        <dbReference type="EMBL" id="GGO92330.1"/>
    </source>
</evidence>
<evidence type="ECO:0000259" key="9">
    <source>
        <dbReference type="Pfam" id="PF01035"/>
    </source>
</evidence>
<evidence type="ECO:0000256" key="7">
    <source>
        <dbReference type="ARBA" id="ARBA00049348"/>
    </source>
</evidence>
<comment type="catalytic activity">
    <reaction evidence="1 8">
        <text>a 4-O-methyl-thymidine in DNA + L-cysteinyl-[protein] = a thymidine in DNA + S-methyl-L-cysteinyl-[protein]</text>
        <dbReference type="Rhea" id="RHEA:53428"/>
        <dbReference type="Rhea" id="RHEA-COMP:10131"/>
        <dbReference type="Rhea" id="RHEA-COMP:10132"/>
        <dbReference type="Rhea" id="RHEA-COMP:13555"/>
        <dbReference type="Rhea" id="RHEA-COMP:13556"/>
        <dbReference type="ChEBI" id="CHEBI:29950"/>
        <dbReference type="ChEBI" id="CHEBI:82612"/>
        <dbReference type="ChEBI" id="CHEBI:137386"/>
        <dbReference type="ChEBI" id="CHEBI:137387"/>
        <dbReference type="EC" id="2.1.1.63"/>
    </reaction>
</comment>
<keyword evidence="3 8" id="KW-0489">Methyltransferase</keyword>
<dbReference type="EMBL" id="BMMS01000018">
    <property type="protein sequence ID" value="GGO92330.1"/>
    <property type="molecule type" value="Genomic_DNA"/>
</dbReference>
<comment type="caution">
    <text evidence="11">The sequence shown here is derived from an EMBL/GenBank/DDBJ whole genome shotgun (WGS) entry which is preliminary data.</text>
</comment>
<organism evidence="11 12">
    <name type="scientific">Wenjunlia tyrosinilytica</name>
    <dbReference type="NCBI Taxonomy" id="1544741"/>
    <lineage>
        <taxon>Bacteria</taxon>
        <taxon>Bacillati</taxon>
        <taxon>Actinomycetota</taxon>
        <taxon>Actinomycetes</taxon>
        <taxon>Kitasatosporales</taxon>
        <taxon>Streptomycetaceae</taxon>
        <taxon>Wenjunlia</taxon>
    </lineage>
</organism>
<evidence type="ECO:0000259" key="10">
    <source>
        <dbReference type="Pfam" id="PF02870"/>
    </source>
</evidence>
<dbReference type="Gene3D" id="1.10.10.10">
    <property type="entry name" value="Winged helix-like DNA-binding domain superfamily/Winged helix DNA-binding domain"/>
    <property type="match status" value="1"/>
</dbReference>
<comment type="similarity">
    <text evidence="2 8">Belongs to the MGMT family.</text>
</comment>
<comment type="subcellular location">
    <subcellularLocation>
        <location evidence="8">Cytoplasm</location>
    </subcellularLocation>
</comment>
<proteinExistence type="inferred from homology"/>
<dbReference type="CDD" id="cd06445">
    <property type="entry name" value="ATase"/>
    <property type="match status" value="1"/>
</dbReference>
<evidence type="ECO:0000256" key="3">
    <source>
        <dbReference type="ARBA" id="ARBA00022603"/>
    </source>
</evidence>
<accession>A0A917ZT51</accession>
<dbReference type="InterPro" id="IPR036388">
    <property type="entry name" value="WH-like_DNA-bd_sf"/>
</dbReference>
<dbReference type="SUPFAM" id="SSF46767">
    <property type="entry name" value="Methylated DNA-protein cysteine methyltransferase, C-terminal domain"/>
    <property type="match status" value="1"/>
</dbReference>
<dbReference type="Pfam" id="PF02870">
    <property type="entry name" value="Methyltransf_1N"/>
    <property type="match status" value="1"/>
</dbReference>
<dbReference type="InterPro" id="IPR008332">
    <property type="entry name" value="MethylG_MeTrfase_N"/>
</dbReference>
<comment type="miscellaneous">
    <text evidence="8">This enzyme catalyzes only one turnover and therefore is not strictly catalytic. According to one definition, an enzyme is a biocatalyst that acts repeatedly and over many reaction cycles.</text>
</comment>
<dbReference type="GO" id="GO:0006307">
    <property type="term" value="P:DNA alkylation repair"/>
    <property type="evidence" value="ECO:0007669"/>
    <property type="project" value="UniProtKB-UniRule"/>
</dbReference>
<evidence type="ECO:0000256" key="2">
    <source>
        <dbReference type="ARBA" id="ARBA00008711"/>
    </source>
</evidence>
<dbReference type="NCBIfam" id="TIGR00589">
    <property type="entry name" value="ogt"/>
    <property type="match status" value="1"/>
</dbReference>
<dbReference type="InterPro" id="IPR036631">
    <property type="entry name" value="MGMT_N_sf"/>
</dbReference>
<keyword evidence="5 8" id="KW-0227">DNA damage</keyword>
<keyword evidence="6 8" id="KW-0234">DNA repair</keyword>
<comment type="function">
    <text evidence="8">Involved in the cellular defense against the biological effects of O6-methylguanine (O6-MeG) and O4-methylthymine (O4-MeT) in DNA. Repairs the methylated nucleobase in DNA by stoichiometrically transferring the methyl group to a cysteine residue in the enzyme. This is a suicide reaction: the enzyme is irreversibly inactivated.</text>
</comment>
<dbReference type="InterPro" id="IPR036217">
    <property type="entry name" value="MethylDNA_cys_MeTrfase_DNAb"/>
</dbReference>
<dbReference type="HAMAP" id="MF_00772">
    <property type="entry name" value="OGT"/>
    <property type="match status" value="1"/>
</dbReference>
<dbReference type="GO" id="GO:0003908">
    <property type="term" value="F:methylated-DNA-[protein]-cysteine S-methyltransferase activity"/>
    <property type="evidence" value="ECO:0007669"/>
    <property type="project" value="UniProtKB-UniRule"/>
</dbReference>
<dbReference type="PANTHER" id="PTHR10815">
    <property type="entry name" value="METHYLATED-DNA--PROTEIN-CYSTEINE METHYLTRANSFERASE"/>
    <property type="match status" value="1"/>
</dbReference>
<keyword evidence="12" id="KW-1185">Reference proteome</keyword>
<gene>
    <name evidence="11" type="ORF">GCM10012280_42260</name>
</gene>
<dbReference type="Gene3D" id="3.30.160.70">
    <property type="entry name" value="Methylated DNA-protein cysteine methyltransferase domain"/>
    <property type="match status" value="1"/>
</dbReference>
<evidence type="ECO:0000256" key="8">
    <source>
        <dbReference type="HAMAP-Rule" id="MF_00772"/>
    </source>
</evidence>
<sequence>MTLYTTTPSPLGELLLAGEESDGAFALASVTVPDQRRGAVVLPHWRRDPVPFKEALSQLEAYFAGELKQFDLPLAPVGTPFRRRVWQALDEVPYGSTTTYRRLSEAAGSPGAVRAVGGAVGANPLLVIRACHRVIGSDGTLTGYAGGLDRKRSLLTIEGALLV</sequence>
<dbReference type="EC" id="2.1.1.63" evidence="8"/>
<evidence type="ECO:0000313" key="12">
    <source>
        <dbReference type="Proteomes" id="UP000641932"/>
    </source>
</evidence>
<reference evidence="11" key="2">
    <citation type="submission" date="2020-09" db="EMBL/GenBank/DDBJ databases">
        <authorList>
            <person name="Sun Q."/>
            <person name="Zhou Y."/>
        </authorList>
    </citation>
    <scope>NUCLEOTIDE SEQUENCE</scope>
    <source>
        <strain evidence="11">CGMCC 4.7201</strain>
    </source>
</reference>
<name>A0A917ZT51_9ACTN</name>
<keyword evidence="4 8" id="KW-0808">Transferase</keyword>
<feature type="active site" description="Nucleophile; methyl group acceptor" evidence="8">
    <location>
        <position position="131"/>
    </location>
</feature>
<dbReference type="GO" id="GO:0005737">
    <property type="term" value="C:cytoplasm"/>
    <property type="evidence" value="ECO:0007669"/>
    <property type="project" value="UniProtKB-SubCell"/>
</dbReference>
<evidence type="ECO:0000256" key="4">
    <source>
        <dbReference type="ARBA" id="ARBA00022679"/>
    </source>
</evidence>
<feature type="domain" description="Methylguanine DNA methyltransferase ribonuclease-like" evidence="10">
    <location>
        <begin position="3"/>
        <end position="76"/>
    </location>
</feature>
<dbReference type="InterPro" id="IPR023546">
    <property type="entry name" value="MGMT"/>
</dbReference>
<keyword evidence="8" id="KW-0963">Cytoplasm</keyword>
<comment type="catalytic activity">
    <reaction evidence="7 8">
        <text>a 6-O-methyl-2'-deoxyguanosine in DNA + L-cysteinyl-[protein] = S-methyl-L-cysteinyl-[protein] + a 2'-deoxyguanosine in DNA</text>
        <dbReference type="Rhea" id="RHEA:24000"/>
        <dbReference type="Rhea" id="RHEA-COMP:10131"/>
        <dbReference type="Rhea" id="RHEA-COMP:10132"/>
        <dbReference type="Rhea" id="RHEA-COMP:11367"/>
        <dbReference type="Rhea" id="RHEA-COMP:11368"/>
        <dbReference type="ChEBI" id="CHEBI:29950"/>
        <dbReference type="ChEBI" id="CHEBI:82612"/>
        <dbReference type="ChEBI" id="CHEBI:85445"/>
        <dbReference type="ChEBI" id="CHEBI:85448"/>
        <dbReference type="EC" id="2.1.1.63"/>
    </reaction>
</comment>
<dbReference type="RefSeq" id="WP_189133322.1">
    <property type="nucleotide sequence ID" value="NZ_BMMS01000018.1"/>
</dbReference>
<evidence type="ECO:0000256" key="1">
    <source>
        <dbReference type="ARBA" id="ARBA00001286"/>
    </source>
</evidence>
<dbReference type="PANTHER" id="PTHR10815:SF5">
    <property type="entry name" value="METHYLATED-DNA--PROTEIN-CYSTEINE METHYLTRANSFERASE"/>
    <property type="match status" value="1"/>
</dbReference>
<feature type="domain" description="Methylated-DNA-[protein]-cysteine S-methyltransferase DNA binding" evidence="9">
    <location>
        <begin position="80"/>
        <end position="159"/>
    </location>
</feature>
<evidence type="ECO:0000256" key="6">
    <source>
        <dbReference type="ARBA" id="ARBA00023204"/>
    </source>
</evidence>
<dbReference type="GO" id="GO:0032259">
    <property type="term" value="P:methylation"/>
    <property type="evidence" value="ECO:0007669"/>
    <property type="project" value="UniProtKB-KW"/>
</dbReference>
<dbReference type="Proteomes" id="UP000641932">
    <property type="component" value="Unassembled WGS sequence"/>
</dbReference>